<reference evidence="2 3" key="1">
    <citation type="journal article" date="2017" name="Water Res.">
        <title>Discovery and metagenomic analysis of an anammox bacterial enrichment related to Candidatus "Brocadia caroliniensis" in a full-scale glycerol-fed nitritation-denitritation separate centrate treatment process.</title>
        <authorList>
            <person name="Park H."/>
            <person name="Brotto A.C."/>
            <person name="van Loosdrecht M.C."/>
            <person name="Chandran K."/>
        </authorList>
    </citation>
    <scope>NUCLEOTIDE SEQUENCE [LARGE SCALE GENOMIC DNA]</scope>
    <source>
        <strain evidence="2">26THWARD</strain>
    </source>
</reference>
<evidence type="ECO:0000313" key="3">
    <source>
        <dbReference type="Proteomes" id="UP000189681"/>
    </source>
</evidence>
<accession>A0A1V4AWS4</accession>
<sequence length="252" mass="28645">MKQQVGFTLFELVLALFIGTLLIMAGTYAIRVGLFSMERGEVWFNESTKEKAVYDFFWQQSSSLRIQKVPEKSIGAAQENKNHKKPEILYFTGERDFLTFVSPLSFARHYGQGLVIANYKVKINNNGLWDLSYSELRANPTALISLSEVSESRLRADKEPIIFLKDCDKILFTYLDDTGDKTGGEEGIDAEEKKADSTPKADHEKFLDADTIEGTDLQWKEEMKKKVPLAIKLLVSKHGKEQELISPIMAMY</sequence>
<protein>
    <recommendedName>
        <fullName evidence="4">Prepilin-type N-terminal cleavage/methylation domain-containing protein</fullName>
    </recommendedName>
</protein>
<dbReference type="EMBL" id="AYTS01000024">
    <property type="protein sequence ID" value="OOP57577.1"/>
    <property type="molecule type" value="Genomic_DNA"/>
</dbReference>
<keyword evidence="1" id="KW-0812">Transmembrane</keyword>
<feature type="transmembrane region" description="Helical" evidence="1">
    <location>
        <begin position="12"/>
        <end position="30"/>
    </location>
</feature>
<name>A0A1V4AWS4_9BACT</name>
<evidence type="ECO:0000313" key="2">
    <source>
        <dbReference type="EMBL" id="OOP57577.1"/>
    </source>
</evidence>
<dbReference type="STRING" id="1004156.AYP45_02725"/>
<comment type="caution">
    <text evidence="2">The sequence shown here is derived from an EMBL/GenBank/DDBJ whole genome shotgun (WGS) entry which is preliminary data.</text>
</comment>
<evidence type="ECO:0000256" key="1">
    <source>
        <dbReference type="SAM" id="Phobius"/>
    </source>
</evidence>
<organism evidence="2 3">
    <name type="scientific">Candidatus Brocadia carolinensis</name>
    <dbReference type="NCBI Taxonomy" id="1004156"/>
    <lineage>
        <taxon>Bacteria</taxon>
        <taxon>Pseudomonadati</taxon>
        <taxon>Planctomycetota</taxon>
        <taxon>Candidatus Brocadiia</taxon>
        <taxon>Candidatus Brocadiales</taxon>
        <taxon>Candidatus Brocadiaceae</taxon>
        <taxon>Candidatus Brocadia</taxon>
    </lineage>
</organism>
<evidence type="ECO:0008006" key="4">
    <source>
        <dbReference type="Google" id="ProtNLM"/>
    </source>
</evidence>
<keyword evidence="1" id="KW-1133">Transmembrane helix</keyword>
<proteinExistence type="predicted"/>
<dbReference type="Proteomes" id="UP000189681">
    <property type="component" value="Unassembled WGS sequence"/>
</dbReference>
<dbReference type="AlphaFoldDB" id="A0A1V4AWS4"/>
<keyword evidence="1" id="KW-0472">Membrane</keyword>
<gene>
    <name evidence="2" type="ORF">AYP45_02725</name>
</gene>